<feature type="non-terminal residue" evidence="2">
    <location>
        <position position="61"/>
    </location>
</feature>
<feature type="non-terminal residue" evidence="2">
    <location>
        <position position="1"/>
    </location>
</feature>
<name>A0A382UPR0_9ZZZZ</name>
<evidence type="ECO:0000313" key="2">
    <source>
        <dbReference type="EMBL" id="SVD35698.1"/>
    </source>
</evidence>
<evidence type="ECO:0000256" key="1">
    <source>
        <dbReference type="SAM" id="MobiDB-lite"/>
    </source>
</evidence>
<feature type="region of interest" description="Disordered" evidence="1">
    <location>
        <begin position="36"/>
        <end position="61"/>
    </location>
</feature>
<reference evidence="2" key="1">
    <citation type="submission" date="2018-05" db="EMBL/GenBank/DDBJ databases">
        <authorList>
            <person name="Lanie J.A."/>
            <person name="Ng W.-L."/>
            <person name="Kazmierczak K.M."/>
            <person name="Andrzejewski T.M."/>
            <person name="Davidsen T.M."/>
            <person name="Wayne K.J."/>
            <person name="Tettelin H."/>
            <person name="Glass J.I."/>
            <person name="Rusch D."/>
            <person name="Podicherti R."/>
            <person name="Tsui H.-C.T."/>
            <person name="Winkler M.E."/>
        </authorList>
    </citation>
    <scope>NUCLEOTIDE SEQUENCE</scope>
</reference>
<proteinExistence type="predicted"/>
<gene>
    <name evidence="2" type="ORF">METZ01_LOCUS388552</name>
</gene>
<dbReference type="EMBL" id="UINC01145519">
    <property type="protein sequence ID" value="SVD35698.1"/>
    <property type="molecule type" value="Genomic_DNA"/>
</dbReference>
<protein>
    <submittedName>
        <fullName evidence="2">Uncharacterized protein</fullName>
    </submittedName>
</protein>
<dbReference type="AlphaFoldDB" id="A0A382UPR0"/>
<feature type="compositionally biased region" description="Basic and acidic residues" evidence="1">
    <location>
        <begin position="45"/>
        <end position="54"/>
    </location>
</feature>
<organism evidence="2">
    <name type="scientific">marine metagenome</name>
    <dbReference type="NCBI Taxonomy" id="408172"/>
    <lineage>
        <taxon>unclassified sequences</taxon>
        <taxon>metagenomes</taxon>
        <taxon>ecological metagenomes</taxon>
    </lineage>
</organism>
<sequence>TRRPSSSRCGWAAPQGLCQLDAPAACTKSCAIGDRGFHQSGNRPQDPKKNDITQRKIQYWV</sequence>
<accession>A0A382UPR0</accession>